<dbReference type="OrthoDB" id="105697at2157"/>
<dbReference type="PRINTS" id="PR01438">
    <property type="entry name" value="UNVRSLSTRESS"/>
</dbReference>
<gene>
    <name evidence="3" type="ORF">B1756_15430</name>
</gene>
<dbReference type="InterPro" id="IPR014729">
    <property type="entry name" value="Rossmann-like_a/b/a_fold"/>
</dbReference>
<organism evidence="3 4">
    <name type="scientific">Natrarchaeobaculum aegyptiacum</name>
    <dbReference type="NCBI Taxonomy" id="745377"/>
    <lineage>
        <taxon>Archaea</taxon>
        <taxon>Methanobacteriati</taxon>
        <taxon>Methanobacteriota</taxon>
        <taxon>Stenosarchaea group</taxon>
        <taxon>Halobacteria</taxon>
        <taxon>Halobacteriales</taxon>
        <taxon>Natrialbaceae</taxon>
        <taxon>Natrarchaeobaculum</taxon>
    </lineage>
</organism>
<evidence type="ECO:0000259" key="2">
    <source>
        <dbReference type="Pfam" id="PF00582"/>
    </source>
</evidence>
<dbReference type="Pfam" id="PF00582">
    <property type="entry name" value="Usp"/>
    <property type="match status" value="2"/>
</dbReference>
<dbReference type="CDD" id="cd00293">
    <property type="entry name" value="USP-like"/>
    <property type="match status" value="2"/>
</dbReference>
<feature type="domain" description="UspA" evidence="2">
    <location>
        <begin position="145"/>
        <end position="280"/>
    </location>
</feature>
<feature type="domain" description="UspA" evidence="2">
    <location>
        <begin position="1"/>
        <end position="127"/>
    </location>
</feature>
<reference evidence="4" key="1">
    <citation type="submission" date="2017-02" db="EMBL/GenBank/DDBJ databases">
        <title>Natronthermophilus aegyptiacus gen. nov.,sp. nov., an aerobic, extremely halophilic alkalithermophilic archaeon isolated from the athalassohaline Wadi An Natrun, Egypt.</title>
        <authorList>
            <person name="Zhao B."/>
        </authorList>
    </citation>
    <scope>NUCLEOTIDE SEQUENCE [LARGE SCALE GENOMIC DNA]</scope>
    <source>
        <strain evidence="4">JW/NM-HA 15</strain>
    </source>
</reference>
<dbReference type="EMBL" id="CP019893">
    <property type="protein sequence ID" value="ARS90986.1"/>
    <property type="molecule type" value="Genomic_DNA"/>
</dbReference>
<dbReference type="RefSeq" id="WP_086889350.1">
    <property type="nucleotide sequence ID" value="NZ_CP019893.1"/>
</dbReference>
<dbReference type="Gene3D" id="3.40.50.620">
    <property type="entry name" value="HUPs"/>
    <property type="match status" value="2"/>
</dbReference>
<comment type="similarity">
    <text evidence="1">Belongs to the universal stress protein A family.</text>
</comment>
<evidence type="ECO:0000256" key="1">
    <source>
        <dbReference type="ARBA" id="ARBA00008791"/>
    </source>
</evidence>
<accession>A0A2Z2HUL2</accession>
<dbReference type="PANTHER" id="PTHR46268">
    <property type="entry name" value="STRESS RESPONSE PROTEIN NHAX"/>
    <property type="match status" value="1"/>
</dbReference>
<protein>
    <submittedName>
        <fullName evidence="3">Universal stress protein UspA</fullName>
    </submittedName>
</protein>
<name>A0A2Z2HUL2_9EURY</name>
<dbReference type="KEGG" id="naj:B1756_15430"/>
<dbReference type="Proteomes" id="UP000250088">
    <property type="component" value="Chromosome"/>
</dbReference>
<dbReference type="PANTHER" id="PTHR46268:SF6">
    <property type="entry name" value="UNIVERSAL STRESS PROTEIN UP12"/>
    <property type="match status" value="1"/>
</dbReference>
<dbReference type="InterPro" id="IPR006016">
    <property type="entry name" value="UspA"/>
</dbReference>
<dbReference type="InterPro" id="IPR006015">
    <property type="entry name" value="Universal_stress_UspA"/>
</dbReference>
<dbReference type="SUPFAM" id="SSF52402">
    <property type="entry name" value="Adenine nucleotide alpha hydrolases-like"/>
    <property type="match status" value="2"/>
</dbReference>
<dbReference type="AlphaFoldDB" id="A0A2Z2HUL2"/>
<sequence>MYDDILVATDGSDLAAAAATAGIELACVLEAQVHAVAVVEDGLEDNAARRKRRKRDAETIAERASDAGCSVDAVVRAGRPATEIRSYAEAADVDAIVLGTHGRSGIQRAVLGSVTLEVIREASRPVLSIGPDATDAAGESIDDVWLATDGRSGARAATDHALELADACDTALHALYAVDADDPHIAEAFTEHGEQTIDDVTARADERDLEATGTVAEGPAHEVVLEHVAGSARTSEDADGASTGLLVVGTEGKSTLERLVVGSTSQRLVANAPVPVLTVRTVEEP</sequence>
<keyword evidence="4" id="KW-1185">Reference proteome</keyword>
<proteinExistence type="inferred from homology"/>
<dbReference type="GeneID" id="32895493"/>
<evidence type="ECO:0000313" key="4">
    <source>
        <dbReference type="Proteomes" id="UP000250088"/>
    </source>
</evidence>
<evidence type="ECO:0000313" key="3">
    <source>
        <dbReference type="EMBL" id="ARS90986.1"/>
    </source>
</evidence>